<evidence type="ECO:0000256" key="5">
    <source>
        <dbReference type="ARBA" id="ARBA00023125"/>
    </source>
</evidence>
<feature type="modified residue" description="4-aspartylphosphate" evidence="8">
    <location>
        <position position="51"/>
    </location>
</feature>
<dbReference type="PROSITE" id="PS50110">
    <property type="entry name" value="RESPONSE_REGULATORY"/>
    <property type="match status" value="1"/>
</dbReference>
<name>A0A7W8HD50_9FIRM</name>
<evidence type="ECO:0000256" key="9">
    <source>
        <dbReference type="PROSITE-ProRule" id="PRU01091"/>
    </source>
</evidence>
<dbReference type="GO" id="GO:0005829">
    <property type="term" value="C:cytosol"/>
    <property type="evidence" value="ECO:0007669"/>
    <property type="project" value="TreeGrafter"/>
</dbReference>
<dbReference type="PANTHER" id="PTHR48111:SF36">
    <property type="entry name" value="TRANSCRIPTIONAL REGULATORY PROTEIN CUTR"/>
    <property type="match status" value="1"/>
</dbReference>
<dbReference type="GO" id="GO:0000156">
    <property type="term" value="F:phosphorelay response regulator activity"/>
    <property type="evidence" value="ECO:0007669"/>
    <property type="project" value="TreeGrafter"/>
</dbReference>
<feature type="domain" description="OmpR/PhoB-type" evidence="11">
    <location>
        <begin position="124"/>
        <end position="222"/>
    </location>
</feature>
<evidence type="ECO:0000259" key="10">
    <source>
        <dbReference type="PROSITE" id="PS50110"/>
    </source>
</evidence>
<evidence type="ECO:0000256" key="3">
    <source>
        <dbReference type="ARBA" id="ARBA00023012"/>
    </source>
</evidence>
<proteinExistence type="predicted"/>
<accession>A0A7W8HD50</accession>
<dbReference type="SMART" id="SM00862">
    <property type="entry name" value="Trans_reg_C"/>
    <property type="match status" value="1"/>
</dbReference>
<evidence type="ECO:0000313" key="13">
    <source>
        <dbReference type="Proteomes" id="UP000543642"/>
    </source>
</evidence>
<dbReference type="FunFam" id="3.40.50.2300:FF:000002">
    <property type="entry name" value="DNA-binding response regulator PhoP"/>
    <property type="match status" value="1"/>
</dbReference>
<dbReference type="SMART" id="SM00448">
    <property type="entry name" value="REC"/>
    <property type="match status" value="1"/>
</dbReference>
<keyword evidence="13" id="KW-1185">Reference proteome</keyword>
<feature type="DNA-binding region" description="OmpR/PhoB-type" evidence="9">
    <location>
        <begin position="124"/>
        <end position="222"/>
    </location>
</feature>
<protein>
    <recommendedName>
        <fullName evidence="1">Stage 0 sporulation protein A homolog</fullName>
    </recommendedName>
</protein>
<dbReference type="PANTHER" id="PTHR48111">
    <property type="entry name" value="REGULATOR OF RPOS"/>
    <property type="match status" value="1"/>
</dbReference>
<dbReference type="GO" id="GO:0006355">
    <property type="term" value="P:regulation of DNA-templated transcription"/>
    <property type="evidence" value="ECO:0007669"/>
    <property type="project" value="InterPro"/>
</dbReference>
<dbReference type="InterPro" id="IPR036388">
    <property type="entry name" value="WH-like_DNA-bd_sf"/>
</dbReference>
<comment type="caution">
    <text evidence="12">The sequence shown here is derived from an EMBL/GenBank/DDBJ whole genome shotgun (WGS) entry which is preliminary data.</text>
</comment>
<dbReference type="InterPro" id="IPR001867">
    <property type="entry name" value="OmpR/PhoB-type_DNA-bd"/>
</dbReference>
<evidence type="ECO:0000259" key="11">
    <source>
        <dbReference type="PROSITE" id="PS51755"/>
    </source>
</evidence>
<keyword evidence="2 8" id="KW-0597">Phosphoprotein</keyword>
<gene>
    <name evidence="12" type="ORF">HNP82_003421</name>
</gene>
<comment type="function">
    <text evidence="7">May play the central regulatory role in sporulation. It may be an element of the effector pathway responsible for the activation of sporulation genes in response to nutritional stress. Spo0A may act in concert with spo0H (a sigma factor) to control the expression of some genes that are critical to the sporulation process.</text>
</comment>
<evidence type="ECO:0000256" key="2">
    <source>
        <dbReference type="ARBA" id="ARBA00022553"/>
    </source>
</evidence>
<dbReference type="EMBL" id="JACHFW010000024">
    <property type="protein sequence ID" value="MBB5266264.1"/>
    <property type="molecule type" value="Genomic_DNA"/>
</dbReference>
<dbReference type="Proteomes" id="UP000543642">
    <property type="component" value="Unassembled WGS sequence"/>
</dbReference>
<dbReference type="InterPro" id="IPR039420">
    <property type="entry name" value="WalR-like"/>
</dbReference>
<evidence type="ECO:0000313" key="12">
    <source>
        <dbReference type="EMBL" id="MBB5266264.1"/>
    </source>
</evidence>
<keyword evidence="6" id="KW-0804">Transcription</keyword>
<keyword evidence="5 9" id="KW-0238">DNA-binding</keyword>
<evidence type="ECO:0000256" key="4">
    <source>
        <dbReference type="ARBA" id="ARBA00023015"/>
    </source>
</evidence>
<dbReference type="Gene3D" id="6.10.250.690">
    <property type="match status" value="1"/>
</dbReference>
<evidence type="ECO:0000256" key="7">
    <source>
        <dbReference type="ARBA" id="ARBA00024867"/>
    </source>
</evidence>
<dbReference type="GO" id="GO:0000976">
    <property type="term" value="F:transcription cis-regulatory region binding"/>
    <property type="evidence" value="ECO:0007669"/>
    <property type="project" value="TreeGrafter"/>
</dbReference>
<evidence type="ECO:0000256" key="6">
    <source>
        <dbReference type="ARBA" id="ARBA00023163"/>
    </source>
</evidence>
<dbReference type="CDD" id="cd00383">
    <property type="entry name" value="trans_reg_C"/>
    <property type="match status" value="1"/>
</dbReference>
<dbReference type="Gene3D" id="3.40.50.2300">
    <property type="match status" value="1"/>
</dbReference>
<dbReference type="RefSeq" id="WP_183776618.1">
    <property type="nucleotide sequence ID" value="NZ_JACHFW010000024.1"/>
</dbReference>
<dbReference type="InterPro" id="IPR011006">
    <property type="entry name" value="CheY-like_superfamily"/>
</dbReference>
<dbReference type="AlphaFoldDB" id="A0A7W8HD50"/>
<dbReference type="GO" id="GO:0032993">
    <property type="term" value="C:protein-DNA complex"/>
    <property type="evidence" value="ECO:0007669"/>
    <property type="project" value="TreeGrafter"/>
</dbReference>
<keyword evidence="4" id="KW-0805">Transcription regulation</keyword>
<sequence>MKILIVEDEEKLRNSLAEGLRLKGYAIDVAGDGESADEKAFYERYDLIILDLNLPKLDGFSVLENFRKENLDVPVLILSARDGIEDKVKGLDLGANDYLTKPFHFAELEARMRSLLRRKTVIENTVLSSGSLCFDTASRIVTAAGHPVSLTTKENALLEYLLLHKGRVIKLEELIEHVWDSNADTFSNSVRVHMSSLRRKLKAQLRYDPICNIIGEGYVIREEGSI</sequence>
<dbReference type="Pfam" id="PF00072">
    <property type="entry name" value="Response_reg"/>
    <property type="match status" value="1"/>
</dbReference>
<evidence type="ECO:0000256" key="8">
    <source>
        <dbReference type="PROSITE-ProRule" id="PRU00169"/>
    </source>
</evidence>
<reference evidence="12 13" key="1">
    <citation type="submission" date="2020-08" db="EMBL/GenBank/DDBJ databases">
        <title>Genomic Encyclopedia of Type Strains, Phase IV (KMG-IV): sequencing the most valuable type-strain genomes for metagenomic binning, comparative biology and taxonomic classification.</title>
        <authorList>
            <person name="Goeker M."/>
        </authorList>
    </citation>
    <scope>NUCLEOTIDE SEQUENCE [LARGE SCALE GENOMIC DNA]</scope>
    <source>
        <strain evidence="12 13">DSM 106146</strain>
    </source>
</reference>
<organism evidence="12 13">
    <name type="scientific">Catenibacillus scindens</name>
    <dbReference type="NCBI Taxonomy" id="673271"/>
    <lineage>
        <taxon>Bacteria</taxon>
        <taxon>Bacillati</taxon>
        <taxon>Bacillota</taxon>
        <taxon>Clostridia</taxon>
        <taxon>Lachnospirales</taxon>
        <taxon>Lachnospiraceae</taxon>
        <taxon>Catenibacillus</taxon>
    </lineage>
</organism>
<evidence type="ECO:0000256" key="1">
    <source>
        <dbReference type="ARBA" id="ARBA00018672"/>
    </source>
</evidence>
<feature type="domain" description="Response regulatory" evidence="10">
    <location>
        <begin position="2"/>
        <end position="116"/>
    </location>
</feature>
<dbReference type="PROSITE" id="PS51755">
    <property type="entry name" value="OMPR_PHOB"/>
    <property type="match status" value="1"/>
</dbReference>
<dbReference type="Gene3D" id="1.10.10.10">
    <property type="entry name" value="Winged helix-like DNA-binding domain superfamily/Winged helix DNA-binding domain"/>
    <property type="match status" value="1"/>
</dbReference>
<dbReference type="Pfam" id="PF00486">
    <property type="entry name" value="Trans_reg_C"/>
    <property type="match status" value="1"/>
</dbReference>
<dbReference type="InterPro" id="IPR001789">
    <property type="entry name" value="Sig_transdc_resp-reg_receiver"/>
</dbReference>
<keyword evidence="3" id="KW-0902">Two-component regulatory system</keyword>
<dbReference type="SUPFAM" id="SSF52172">
    <property type="entry name" value="CheY-like"/>
    <property type="match status" value="1"/>
</dbReference>